<keyword evidence="3" id="KW-1185">Reference proteome</keyword>
<feature type="compositionally biased region" description="Acidic residues" evidence="1">
    <location>
        <begin position="111"/>
        <end position="135"/>
    </location>
</feature>
<evidence type="ECO:0000313" key="3">
    <source>
        <dbReference type="Proteomes" id="UP001583193"/>
    </source>
</evidence>
<dbReference type="EMBL" id="JAVDPF010000037">
    <property type="protein sequence ID" value="KAL1868795.1"/>
    <property type="molecule type" value="Genomic_DNA"/>
</dbReference>
<feature type="compositionally biased region" description="Low complexity" evidence="1">
    <location>
        <begin position="73"/>
        <end position="83"/>
    </location>
</feature>
<organism evidence="2 3">
    <name type="scientific">Paecilomyces lecythidis</name>
    <dbReference type="NCBI Taxonomy" id="3004212"/>
    <lineage>
        <taxon>Eukaryota</taxon>
        <taxon>Fungi</taxon>
        <taxon>Dikarya</taxon>
        <taxon>Ascomycota</taxon>
        <taxon>Pezizomycotina</taxon>
        <taxon>Eurotiomycetes</taxon>
        <taxon>Eurotiomycetidae</taxon>
        <taxon>Eurotiales</taxon>
        <taxon>Thermoascaceae</taxon>
        <taxon>Paecilomyces</taxon>
    </lineage>
</organism>
<feature type="region of interest" description="Disordered" evidence="1">
    <location>
        <begin position="111"/>
        <end position="151"/>
    </location>
</feature>
<name>A0ABR3WYM5_9EURO</name>
<comment type="caution">
    <text evidence="2">The sequence shown here is derived from an EMBL/GenBank/DDBJ whole genome shotgun (WGS) entry which is preliminary data.</text>
</comment>
<evidence type="ECO:0000256" key="1">
    <source>
        <dbReference type="SAM" id="MobiDB-lite"/>
    </source>
</evidence>
<reference evidence="2 3" key="1">
    <citation type="journal article" date="2024" name="IMA Fungus">
        <title>IMA Genome - F19 : A genome assembly and annotation guide to empower mycologists, including annotated draft genome sequences of Ceratocystis pirilliformis, Diaporthe australafricana, Fusarium ophioides, Paecilomyces lecythidis, and Sporothrix stenoceras.</title>
        <authorList>
            <person name="Aylward J."/>
            <person name="Wilson A.M."/>
            <person name="Visagie C.M."/>
            <person name="Spraker J."/>
            <person name="Barnes I."/>
            <person name="Buitendag C."/>
            <person name="Ceriani C."/>
            <person name="Del Mar Angel L."/>
            <person name="du Plessis D."/>
            <person name="Fuchs T."/>
            <person name="Gasser K."/>
            <person name="Kramer D."/>
            <person name="Li W."/>
            <person name="Munsamy K."/>
            <person name="Piso A."/>
            <person name="Price J.L."/>
            <person name="Sonnekus B."/>
            <person name="Thomas C."/>
            <person name="van der Nest A."/>
            <person name="van Dijk A."/>
            <person name="van Heerden A."/>
            <person name="van Vuuren N."/>
            <person name="Yilmaz N."/>
            <person name="Duong T.A."/>
            <person name="van der Merwe N.A."/>
            <person name="Wingfield M.J."/>
            <person name="Wingfield B.D."/>
        </authorList>
    </citation>
    <scope>NUCLEOTIDE SEQUENCE [LARGE SCALE GENOMIC DNA]</scope>
    <source>
        <strain evidence="2 3">CMW 18167</strain>
    </source>
</reference>
<evidence type="ECO:0000313" key="2">
    <source>
        <dbReference type="EMBL" id="KAL1868795.1"/>
    </source>
</evidence>
<protein>
    <submittedName>
        <fullName evidence="2">Uncharacterized protein</fullName>
    </submittedName>
</protein>
<proteinExistence type="predicted"/>
<feature type="region of interest" description="Disordered" evidence="1">
    <location>
        <begin position="1"/>
        <end position="94"/>
    </location>
</feature>
<sequence>MPRQKRALSKVDPNSRSNTPKETSSGKRRATSATKSTMETSSSNNTASTPVPQDSSSGKGKATCTTRSITETSSSNAASNAQSNERDDINAAAPKFIGLPRPFWDIDEEVPYDEDNEDDEDGEDGENGEDDVEDTEAPKAPRGQDKNAAERESPDWLWVMSELAVDKYRQLVEQARKRDQDEHDLHIYNDFSAYGINEVVDNWLKDFNKEVVRRVISPYAVWAQLEAFAWFSQLDYVQIWFHGDDGHGFAETVALVGKALLTGLNILKTRQLLKPYNPEVGGGIRNISLILALFVRFAKSWDDIGGSQYGEIKWVSKVGKLAKENGIDIKGPYNFDQVAEKMLQEEEEEDPNKPRQKKKVVRFSEGTWGIAYTAEIYSDEDELAIRDSGDYSKIGWKEAFKDYSKKHGHGAKNTIGGSAYDITRMSKLEKKQYQLGF</sequence>
<gene>
    <name evidence="2" type="ORF">Plec18167_008100</name>
</gene>
<accession>A0ABR3WYM5</accession>
<feature type="compositionally biased region" description="Basic and acidic residues" evidence="1">
    <location>
        <begin position="136"/>
        <end position="151"/>
    </location>
</feature>
<dbReference type="Proteomes" id="UP001583193">
    <property type="component" value="Unassembled WGS sequence"/>
</dbReference>
<feature type="compositionally biased region" description="Polar residues" evidence="1">
    <location>
        <begin position="31"/>
        <end position="72"/>
    </location>
</feature>
<feature type="compositionally biased region" description="Polar residues" evidence="1">
    <location>
        <begin position="12"/>
        <end position="23"/>
    </location>
</feature>